<dbReference type="InterPro" id="IPR015421">
    <property type="entry name" value="PyrdxlP-dep_Trfase_major"/>
</dbReference>
<dbReference type="Pfam" id="PF02347">
    <property type="entry name" value="GDC-P"/>
    <property type="match status" value="1"/>
</dbReference>
<dbReference type="GO" id="GO:0004375">
    <property type="term" value="F:glycine dehydrogenase (decarboxylating) activity"/>
    <property type="evidence" value="ECO:0007669"/>
    <property type="project" value="InterPro"/>
</dbReference>
<dbReference type="PANTHER" id="PTHR42806:SF1">
    <property type="entry name" value="GLYCINE DEHYDROGENASE (DECARBOXYLATING)"/>
    <property type="match status" value="1"/>
</dbReference>
<keyword evidence="4" id="KW-1185">Reference proteome</keyword>
<sequence length="429" mass="47653">MSETDEILDYLNVKSVDGLFSDIPDRLKVSLDLGKPIDEFSTIRAIEDMGRKNKAGNMNFLGNGIYDRFVPPLVDEIIGRNEFLTSYTPYQPEISQGILHSLFEYQSIISDLTEMDITNSSMYDGFTSLAEAVRMAYRINGKSEVLIPENIYKSQLSIIKNYTEGLNLKIITYGFGTDGLLDLEDLKSKVTSDTSAIIVENPNVFGLIDENAFHVSEIKKDSILITYYDPVSLGFIIPPGEYGTDIAVAEGQQLGIHMNYGGPLLGLFSFKKEYVHRSPGRLIGLSKDSEGKKAFVMTLQAREQHIRRSRAMSNICSNQALLAVASLAYLSIMGSEGLRKIALITMNKSRKLKNNMKSAGIKPVFDGINFSDNLFYFDQLEILESNNISGGIRLSSISEYNGYGNASFFSVTEKTGDENIEKLAKILGD</sequence>
<dbReference type="RefSeq" id="WP_081141608.1">
    <property type="nucleotide sequence ID" value="NZ_CP015363.1"/>
</dbReference>
<evidence type="ECO:0000256" key="1">
    <source>
        <dbReference type="ARBA" id="ARBA00023002"/>
    </source>
</evidence>
<dbReference type="Gene3D" id="3.90.1150.10">
    <property type="entry name" value="Aspartate Aminotransferase, domain 1"/>
    <property type="match status" value="1"/>
</dbReference>
<dbReference type="AlphaFoldDB" id="A0A1V0N2N2"/>
<name>A0A1V0N2N2_9ARCH</name>
<evidence type="ECO:0000313" key="3">
    <source>
        <dbReference type="EMBL" id="ARD84365.1"/>
    </source>
</evidence>
<feature type="domain" description="Glycine cleavage system P-protein N-terminal" evidence="2">
    <location>
        <begin position="3"/>
        <end position="427"/>
    </location>
</feature>
<dbReference type="InterPro" id="IPR023010">
    <property type="entry name" value="GcvPA"/>
</dbReference>
<dbReference type="InterPro" id="IPR015424">
    <property type="entry name" value="PyrdxlP-dep_Trfase"/>
</dbReference>
<dbReference type="SUPFAM" id="SSF53383">
    <property type="entry name" value="PLP-dependent transferases"/>
    <property type="match status" value="1"/>
</dbReference>
<keyword evidence="1" id="KW-0560">Oxidoreductase</keyword>
<dbReference type="Proteomes" id="UP000192050">
    <property type="component" value="Chromosome"/>
</dbReference>
<dbReference type="NCBIfam" id="NF001696">
    <property type="entry name" value="PRK00451.1"/>
    <property type="match status" value="1"/>
</dbReference>
<evidence type="ECO:0000313" key="4">
    <source>
        <dbReference type="Proteomes" id="UP000192050"/>
    </source>
</evidence>
<dbReference type="GO" id="GO:0009116">
    <property type="term" value="P:nucleoside metabolic process"/>
    <property type="evidence" value="ECO:0007669"/>
    <property type="project" value="InterPro"/>
</dbReference>
<dbReference type="InterPro" id="IPR015422">
    <property type="entry name" value="PyrdxlP-dep_Trfase_small"/>
</dbReference>
<dbReference type="InterPro" id="IPR049315">
    <property type="entry name" value="GDC-P_N"/>
</dbReference>
<evidence type="ECO:0000259" key="2">
    <source>
        <dbReference type="Pfam" id="PF02347"/>
    </source>
</evidence>
<accession>A0A1V0N2N2</accession>
<organism evidence="3 4">
    <name type="scientific">Ferroplasma acidiphilum</name>
    <dbReference type="NCBI Taxonomy" id="74969"/>
    <lineage>
        <taxon>Archaea</taxon>
        <taxon>Methanobacteriati</taxon>
        <taxon>Thermoplasmatota</taxon>
        <taxon>Thermoplasmata</taxon>
        <taxon>Thermoplasmatales</taxon>
        <taxon>Ferroplasmaceae</taxon>
        <taxon>Ferroplasma</taxon>
    </lineage>
</organism>
<dbReference type="KEGG" id="fai:FAD_0450"/>
<dbReference type="Gene3D" id="3.40.640.10">
    <property type="entry name" value="Type I PLP-dependent aspartate aminotransferase-like (Major domain)"/>
    <property type="match status" value="1"/>
</dbReference>
<gene>
    <name evidence="3" type="ORF">FAD_0450</name>
</gene>
<dbReference type="STRING" id="74969.FAD_0450"/>
<dbReference type="EMBL" id="CP015363">
    <property type="protein sequence ID" value="ARD84365.1"/>
    <property type="molecule type" value="Genomic_DNA"/>
</dbReference>
<dbReference type="PANTHER" id="PTHR42806">
    <property type="entry name" value="GLYCINE CLEAVAGE SYSTEM P-PROTEIN"/>
    <property type="match status" value="1"/>
</dbReference>
<dbReference type="OrthoDB" id="17655at2157"/>
<dbReference type="GeneID" id="31675959"/>
<reference evidence="3 4" key="1">
    <citation type="submission" date="2011-10" db="EMBL/GenBank/DDBJ databases">
        <title>Metabolic and evolutionary patterns in the extreme acidophile Ferroplasma acidiphilum.</title>
        <authorList>
            <person name="Golyshina O.V."/>
            <person name="Kozyavkin S.A."/>
            <person name="Tatusov R.L."/>
            <person name="Slesarev A.I."/>
            <person name="Golyshin P.N."/>
        </authorList>
    </citation>
    <scope>NUCLEOTIDE SEQUENCE [LARGE SCALE GENOMIC DNA]</scope>
    <source>
        <strain evidence="4">Y</strain>
    </source>
</reference>
<protein>
    <submittedName>
        <fullName evidence="3">Glycine dehydrogenase subunit 1</fullName>
    </submittedName>
</protein>
<dbReference type="PIRSF" id="PIRSF006815">
    <property type="entry name" value="GcvPA"/>
    <property type="match status" value="1"/>
</dbReference>
<proteinExistence type="predicted"/>